<name>A0A9P8W235_9HYPO</name>
<evidence type="ECO:0000313" key="2">
    <source>
        <dbReference type="Proteomes" id="UP000777438"/>
    </source>
</evidence>
<reference evidence="1 2" key="1">
    <citation type="journal article" date="2021" name="Nat. Commun.">
        <title>Genetic determinants of endophytism in the Arabidopsis root mycobiome.</title>
        <authorList>
            <person name="Mesny F."/>
            <person name="Miyauchi S."/>
            <person name="Thiergart T."/>
            <person name="Pickel B."/>
            <person name="Atanasova L."/>
            <person name="Karlsson M."/>
            <person name="Huettel B."/>
            <person name="Barry K.W."/>
            <person name="Haridas S."/>
            <person name="Chen C."/>
            <person name="Bauer D."/>
            <person name="Andreopoulos W."/>
            <person name="Pangilinan J."/>
            <person name="LaButti K."/>
            <person name="Riley R."/>
            <person name="Lipzen A."/>
            <person name="Clum A."/>
            <person name="Drula E."/>
            <person name="Henrissat B."/>
            <person name="Kohler A."/>
            <person name="Grigoriev I.V."/>
            <person name="Martin F.M."/>
            <person name="Hacquard S."/>
        </authorList>
    </citation>
    <scope>NUCLEOTIDE SEQUENCE [LARGE SCALE GENOMIC DNA]</scope>
    <source>
        <strain evidence="1 2">MPI-CAGE-CH-0241</strain>
    </source>
</reference>
<dbReference type="AlphaFoldDB" id="A0A9P8W235"/>
<organism evidence="1 2">
    <name type="scientific">Thelonectria olida</name>
    <dbReference type="NCBI Taxonomy" id="1576542"/>
    <lineage>
        <taxon>Eukaryota</taxon>
        <taxon>Fungi</taxon>
        <taxon>Dikarya</taxon>
        <taxon>Ascomycota</taxon>
        <taxon>Pezizomycotina</taxon>
        <taxon>Sordariomycetes</taxon>
        <taxon>Hypocreomycetidae</taxon>
        <taxon>Hypocreales</taxon>
        <taxon>Nectriaceae</taxon>
        <taxon>Thelonectria</taxon>
    </lineage>
</organism>
<proteinExistence type="predicted"/>
<sequence>MSHPAIPKDEKPSPWLPTVMNNADKSVFLMDATHRGDMYHMRAAMQLFNYSLCLYNCSKDTKDLEDYLKRSVAENKKHVFLVPWTSEVLYGQTRPTSTQMQGCTLDGKTLHPTDLQQYKNSVFSENRATSEVLKRAIKQKGLPKAVSDGMAILTPASLSALNTKFGSLFKGVWDKNKPTILGMYRKTGTVAEHGKPPGVYPELDTGNTLTEIASILPDRAGKKLRIVSCGNQEKLPGIPDDIGQYWLAFKDVKLDPKDCKRDAEAYFLNWAFEKGYYEMATGFRSGPLDLFTFLGIPTVSIGLCHMVGEFRHARLARELFKRVNIQYNQPRHIATAYFQPEREDTAFQMASPFWLKHPTTGAERAEPADKDKEQREPPGDFAAFDKTVIKVGYSLACEKYVSATKTIELLKPKILDVINSRVARYCYPANLAGDENEAQRIAYFKAQKGVDLKDMETMGKDLIRYQETPTVFGEKYETPWKEDWKDIFTELGQDEDS</sequence>
<gene>
    <name evidence="1" type="ORF">B0T10DRAFT_488090</name>
</gene>
<evidence type="ECO:0000313" key="1">
    <source>
        <dbReference type="EMBL" id="KAH6888394.1"/>
    </source>
</evidence>
<keyword evidence="2" id="KW-1185">Reference proteome</keyword>
<dbReference type="EMBL" id="JAGPYM010000012">
    <property type="protein sequence ID" value="KAH6888394.1"/>
    <property type="molecule type" value="Genomic_DNA"/>
</dbReference>
<accession>A0A9P8W235</accession>
<dbReference type="Proteomes" id="UP000777438">
    <property type="component" value="Unassembled WGS sequence"/>
</dbReference>
<dbReference type="OrthoDB" id="4775716at2759"/>
<protein>
    <submittedName>
        <fullName evidence="1">Uncharacterized protein</fullName>
    </submittedName>
</protein>
<comment type="caution">
    <text evidence="1">The sequence shown here is derived from an EMBL/GenBank/DDBJ whole genome shotgun (WGS) entry which is preliminary data.</text>
</comment>